<dbReference type="Proteomes" id="UP000001302">
    <property type="component" value="Chromosome"/>
</dbReference>
<keyword evidence="3" id="KW-1185">Reference proteome</keyword>
<dbReference type="eggNOG" id="COG0123">
    <property type="taxonomic scope" value="Bacteria"/>
</dbReference>
<name>E0TC08_PARBH</name>
<dbReference type="SUPFAM" id="SSF52768">
    <property type="entry name" value="Arginase/deacetylase"/>
    <property type="match status" value="1"/>
</dbReference>
<dbReference type="HOGENOM" id="CLU_1473857_0_0_5"/>
<feature type="domain" description="Histone deacetylase" evidence="1">
    <location>
        <begin position="23"/>
        <end position="156"/>
    </location>
</feature>
<dbReference type="KEGG" id="pbr:PB2503_08729"/>
<protein>
    <submittedName>
        <fullName evidence="2">Histone deacetylase family protein</fullName>
    </submittedName>
</protein>
<accession>E0TC08</accession>
<proteinExistence type="predicted"/>
<dbReference type="InterPro" id="IPR023801">
    <property type="entry name" value="His_deacetylse_dom"/>
</dbReference>
<sequence>MMAEGTLLVRHPVYGAHETPEGHPEQQARYTVLEALFDAKDFPAADQLEAPLATPETIGLAHQSAYIDAVIGEQASPRLRALDPDTWMGPHSREAALRAAGGAVAAVDAVCEGRARNAFVPCRPPGHHSVPDSAMGFCLFNNAAIAALHARHAHGHRGFRCPSRQWHPSDLRERSRCFFRLIP</sequence>
<gene>
    <name evidence="2" type="ordered locus">PB2503_08729</name>
</gene>
<reference evidence="2 3" key="2">
    <citation type="journal article" date="2011" name="J. Bacteriol.">
        <title>Complete genome sequence of strain HTCC2503T of Parvularcula bermudensis, the type species of the order "Parvularculales" in the class Alphaproteobacteria.</title>
        <authorList>
            <person name="Oh H.M."/>
            <person name="Kang I."/>
            <person name="Vergin K.L."/>
            <person name="Kang D."/>
            <person name="Rhee K.H."/>
            <person name="Giovannoni S.J."/>
            <person name="Cho J.C."/>
        </authorList>
    </citation>
    <scope>NUCLEOTIDE SEQUENCE [LARGE SCALE GENOMIC DNA]</scope>
    <source>
        <strain evidence="3">ATCC BAA-594 / HTCC2503 / KCTC 12087</strain>
    </source>
</reference>
<dbReference type="GO" id="GO:0040029">
    <property type="term" value="P:epigenetic regulation of gene expression"/>
    <property type="evidence" value="ECO:0007669"/>
    <property type="project" value="TreeGrafter"/>
</dbReference>
<dbReference type="PANTHER" id="PTHR10625">
    <property type="entry name" value="HISTONE DEACETYLASE HDAC1-RELATED"/>
    <property type="match status" value="1"/>
</dbReference>
<evidence type="ECO:0000313" key="2">
    <source>
        <dbReference type="EMBL" id="ADM09801.1"/>
    </source>
</evidence>
<evidence type="ECO:0000259" key="1">
    <source>
        <dbReference type="Pfam" id="PF00850"/>
    </source>
</evidence>
<reference evidence="3" key="1">
    <citation type="submission" date="2010-08" db="EMBL/GenBank/DDBJ databases">
        <title>Genome sequence of Parvularcula bermudensis HTCC2503.</title>
        <authorList>
            <person name="Kang D.-M."/>
            <person name="Oh H.-M."/>
            <person name="Cho J.-C."/>
        </authorList>
    </citation>
    <scope>NUCLEOTIDE SEQUENCE [LARGE SCALE GENOMIC DNA]</scope>
    <source>
        <strain evidence="3">ATCC BAA-594 / HTCC2503 / KCTC 12087</strain>
    </source>
</reference>
<dbReference type="GO" id="GO:0004407">
    <property type="term" value="F:histone deacetylase activity"/>
    <property type="evidence" value="ECO:0007669"/>
    <property type="project" value="TreeGrafter"/>
</dbReference>
<dbReference type="InterPro" id="IPR023696">
    <property type="entry name" value="Ureohydrolase_dom_sf"/>
</dbReference>
<dbReference type="InterPro" id="IPR037138">
    <property type="entry name" value="His_deacetylse_dom_sf"/>
</dbReference>
<dbReference type="EMBL" id="CP002156">
    <property type="protein sequence ID" value="ADM09801.1"/>
    <property type="molecule type" value="Genomic_DNA"/>
</dbReference>
<dbReference type="Gene3D" id="3.40.800.20">
    <property type="entry name" value="Histone deacetylase domain"/>
    <property type="match status" value="1"/>
</dbReference>
<dbReference type="STRING" id="314260.PB2503_08729"/>
<dbReference type="PANTHER" id="PTHR10625:SF10">
    <property type="entry name" value="HISTONE DEACETYLASE HDAC1"/>
    <property type="match status" value="1"/>
</dbReference>
<organism evidence="2 3">
    <name type="scientific">Parvularcula bermudensis (strain ATCC BAA-594 / HTCC2503 / KCTC 12087)</name>
    <dbReference type="NCBI Taxonomy" id="314260"/>
    <lineage>
        <taxon>Bacteria</taxon>
        <taxon>Pseudomonadati</taxon>
        <taxon>Pseudomonadota</taxon>
        <taxon>Alphaproteobacteria</taxon>
        <taxon>Parvularculales</taxon>
        <taxon>Parvularculaceae</taxon>
        <taxon>Parvularcula</taxon>
    </lineage>
</organism>
<dbReference type="Pfam" id="PF00850">
    <property type="entry name" value="Hist_deacetyl"/>
    <property type="match status" value="1"/>
</dbReference>
<dbReference type="AlphaFoldDB" id="E0TC08"/>
<evidence type="ECO:0000313" key="3">
    <source>
        <dbReference type="Proteomes" id="UP000001302"/>
    </source>
</evidence>